<evidence type="ECO:0000259" key="12">
    <source>
        <dbReference type="Pfam" id="PF01743"/>
    </source>
</evidence>
<keyword evidence="2 11" id="KW-0808">Transferase</keyword>
<dbReference type="PIRSF" id="PIRSF000813">
    <property type="entry name" value="CCA_bact"/>
    <property type="match status" value="1"/>
</dbReference>
<comment type="cofactor">
    <cofactor evidence="1">
        <name>Mg(2+)</name>
        <dbReference type="ChEBI" id="CHEBI:18420"/>
    </cofactor>
</comment>
<proteinExistence type="inferred from homology"/>
<dbReference type="Proteomes" id="UP001595791">
    <property type="component" value="Unassembled WGS sequence"/>
</dbReference>
<keyword evidence="15" id="KW-1185">Reference proteome</keyword>
<feature type="domain" description="tRNA nucleotidyltransferase/poly(A) polymerase RNA and SrmB- binding" evidence="13">
    <location>
        <begin position="146"/>
        <end position="209"/>
    </location>
</feature>
<dbReference type="Pfam" id="PF12627">
    <property type="entry name" value="PolyA_pol_RNAbd"/>
    <property type="match status" value="1"/>
</dbReference>
<keyword evidence="5" id="KW-0479">Metal-binding</keyword>
<evidence type="ECO:0000256" key="5">
    <source>
        <dbReference type="ARBA" id="ARBA00022723"/>
    </source>
</evidence>
<evidence type="ECO:0000256" key="1">
    <source>
        <dbReference type="ARBA" id="ARBA00001946"/>
    </source>
</evidence>
<evidence type="ECO:0000256" key="8">
    <source>
        <dbReference type="ARBA" id="ARBA00022840"/>
    </source>
</evidence>
<comment type="similarity">
    <text evidence="11">Belongs to the tRNA nucleotidyltransferase/poly(A) polymerase family.</text>
</comment>
<dbReference type="Gene3D" id="1.10.3090.10">
    <property type="entry name" value="cca-adding enzyme, domain 2"/>
    <property type="match status" value="1"/>
</dbReference>
<feature type="domain" description="Poly A polymerase head" evidence="12">
    <location>
        <begin position="4"/>
        <end position="122"/>
    </location>
</feature>
<evidence type="ECO:0000259" key="13">
    <source>
        <dbReference type="Pfam" id="PF12627"/>
    </source>
</evidence>
<dbReference type="GO" id="GO:0016740">
    <property type="term" value="F:transferase activity"/>
    <property type="evidence" value="ECO:0007669"/>
    <property type="project" value="UniProtKB-KW"/>
</dbReference>
<dbReference type="Gene3D" id="3.30.460.10">
    <property type="entry name" value="Beta Polymerase, domain 2"/>
    <property type="match status" value="1"/>
</dbReference>
<evidence type="ECO:0000313" key="14">
    <source>
        <dbReference type="EMBL" id="MFC4161211.1"/>
    </source>
</evidence>
<evidence type="ECO:0000256" key="3">
    <source>
        <dbReference type="ARBA" id="ARBA00022694"/>
    </source>
</evidence>
<dbReference type="InterPro" id="IPR032828">
    <property type="entry name" value="PolyA_RNA-bd"/>
</dbReference>
<evidence type="ECO:0000256" key="7">
    <source>
        <dbReference type="ARBA" id="ARBA00022800"/>
    </source>
</evidence>
<dbReference type="InterPro" id="IPR012006">
    <property type="entry name" value="CCA_bact"/>
</dbReference>
<sequence length="369" mass="40357">MKSYLVGGCVRDKLLGLPQQDRDHVVVGASAEQMEALGYKPVGKDFPVFLHPQTHEEYALARTERKSGHGYRGFTVYAAPDVTLEQDLARRDLTLNAIAEDHDGRLIDPFGGQRDIEAGILRHVSAAFAEDPVRILRLARFVARFGFRVAPETMALCRQMVDQGEVDHLVPERVWQEVAKGLQERRPSPMFRTLRECGALARLLPELAQHFDSAGERALRVLDAVAQAQASLEIRFAVLVSALPSVAAMETLSQRLRAPNDCRDLAVMGWREREAIAAAESLDGAAVLDLLLRCDALRKPARFADLLRVCGALATDGGHDYHPADWLVRRLAAVAAVDGGAIARTCAAPADIPAAVRAARLAAIEQLED</sequence>
<evidence type="ECO:0000256" key="10">
    <source>
        <dbReference type="ARBA" id="ARBA00022884"/>
    </source>
</evidence>
<dbReference type="CDD" id="cd05398">
    <property type="entry name" value="NT_ClassII-CCAase"/>
    <property type="match status" value="1"/>
</dbReference>
<protein>
    <submittedName>
        <fullName evidence="14">Multifunctional CCA tRNA nucleotidyl transferase/2'3'-cyclic phosphodiesterase/2'nucleotidase/phosphatase</fullName>
    </submittedName>
</protein>
<dbReference type="PANTHER" id="PTHR47545">
    <property type="entry name" value="MULTIFUNCTIONAL CCA PROTEIN"/>
    <property type="match status" value="1"/>
</dbReference>
<reference evidence="15" key="1">
    <citation type="journal article" date="2019" name="Int. J. Syst. Evol. Microbiol.">
        <title>The Global Catalogue of Microorganisms (GCM) 10K type strain sequencing project: providing services to taxonomists for standard genome sequencing and annotation.</title>
        <authorList>
            <consortium name="The Broad Institute Genomics Platform"/>
            <consortium name="The Broad Institute Genome Sequencing Center for Infectious Disease"/>
            <person name="Wu L."/>
            <person name="Ma J."/>
        </authorList>
    </citation>
    <scope>NUCLEOTIDE SEQUENCE [LARGE SCALE GENOMIC DNA]</scope>
    <source>
        <strain evidence="15">LMG 29894</strain>
    </source>
</reference>
<comment type="caution">
    <text evidence="14">The sequence shown here is derived from an EMBL/GenBank/DDBJ whole genome shotgun (WGS) entry which is preliminary data.</text>
</comment>
<keyword evidence="8" id="KW-0067">ATP-binding</keyword>
<dbReference type="SUPFAM" id="SSF81301">
    <property type="entry name" value="Nucleotidyltransferase"/>
    <property type="match status" value="1"/>
</dbReference>
<keyword evidence="10 11" id="KW-0694">RNA-binding</keyword>
<dbReference type="RefSeq" id="WP_378166894.1">
    <property type="nucleotide sequence ID" value="NZ_JBHSBU010000001.1"/>
</dbReference>
<name>A0ABV8MV59_9NEIS</name>
<evidence type="ECO:0000256" key="11">
    <source>
        <dbReference type="RuleBase" id="RU003953"/>
    </source>
</evidence>
<accession>A0ABV8MV59</accession>
<dbReference type="InterPro" id="IPR050124">
    <property type="entry name" value="tRNA_CCA-adding_enzyme"/>
</dbReference>
<gene>
    <name evidence="14" type="ORF">ACFOW7_17885</name>
</gene>
<evidence type="ECO:0000256" key="2">
    <source>
        <dbReference type="ARBA" id="ARBA00022679"/>
    </source>
</evidence>
<dbReference type="Pfam" id="PF01743">
    <property type="entry name" value="PolyA_pol"/>
    <property type="match status" value="1"/>
</dbReference>
<evidence type="ECO:0000256" key="9">
    <source>
        <dbReference type="ARBA" id="ARBA00022842"/>
    </source>
</evidence>
<dbReference type="SUPFAM" id="SSF81891">
    <property type="entry name" value="Poly A polymerase C-terminal region-like"/>
    <property type="match status" value="1"/>
</dbReference>
<dbReference type="InterPro" id="IPR002646">
    <property type="entry name" value="PolA_pol_head_dom"/>
</dbReference>
<keyword evidence="7" id="KW-0692">RNA repair</keyword>
<evidence type="ECO:0000256" key="4">
    <source>
        <dbReference type="ARBA" id="ARBA00022695"/>
    </source>
</evidence>
<keyword evidence="6" id="KW-0547">Nucleotide-binding</keyword>
<evidence type="ECO:0000313" key="15">
    <source>
        <dbReference type="Proteomes" id="UP001595791"/>
    </source>
</evidence>
<evidence type="ECO:0000256" key="6">
    <source>
        <dbReference type="ARBA" id="ARBA00022741"/>
    </source>
</evidence>
<keyword evidence="3" id="KW-0819">tRNA processing</keyword>
<dbReference type="EMBL" id="JBHSBU010000001">
    <property type="protein sequence ID" value="MFC4161211.1"/>
    <property type="molecule type" value="Genomic_DNA"/>
</dbReference>
<dbReference type="InterPro" id="IPR043519">
    <property type="entry name" value="NT_sf"/>
</dbReference>
<keyword evidence="4" id="KW-0548">Nucleotidyltransferase</keyword>
<organism evidence="14 15">
    <name type="scientific">Chitinimonas lacunae</name>
    <dbReference type="NCBI Taxonomy" id="1963018"/>
    <lineage>
        <taxon>Bacteria</taxon>
        <taxon>Pseudomonadati</taxon>
        <taxon>Pseudomonadota</taxon>
        <taxon>Betaproteobacteria</taxon>
        <taxon>Neisseriales</taxon>
        <taxon>Chitinibacteraceae</taxon>
        <taxon>Chitinimonas</taxon>
    </lineage>
</organism>
<dbReference type="PANTHER" id="PTHR47545:SF1">
    <property type="entry name" value="MULTIFUNCTIONAL CCA PROTEIN"/>
    <property type="match status" value="1"/>
</dbReference>
<keyword evidence="9" id="KW-0460">Magnesium</keyword>